<dbReference type="Proteomes" id="UP001057279">
    <property type="component" value="Linkage Group LG25"/>
</dbReference>
<sequence>MTGVLGVTARLSLRGQPCIVGPGSWVRTMRSTPDGTWVRQPVMTLIGHTPLAFTVHASITSRPYCSIVLGRHASQEFLNNLNEQMATRMSMMEEEVMSVRDSEGPCDPGKAPYPTEERDFQLLLNEPMLIIIPFKPKDHETNVQQEKASEYKSSTRQVPMLEKQTFPSPTTQKATGLRKDGDHKSFNKCHDC</sequence>
<keyword evidence="2" id="KW-1185">Reference proteome</keyword>
<dbReference type="EMBL" id="CM043050">
    <property type="protein sequence ID" value="KAI4556872.1"/>
    <property type="molecule type" value="Genomic_DNA"/>
</dbReference>
<name>A0ACB9U3X3_9CETA</name>
<proteinExistence type="predicted"/>
<organism evidence="1 2">
    <name type="scientific">Ovis ammon polii x Ovis aries</name>
    <dbReference type="NCBI Taxonomy" id="2918886"/>
    <lineage>
        <taxon>Eukaryota</taxon>
        <taxon>Metazoa</taxon>
        <taxon>Chordata</taxon>
        <taxon>Craniata</taxon>
        <taxon>Vertebrata</taxon>
        <taxon>Euteleostomi</taxon>
        <taxon>Mammalia</taxon>
        <taxon>Eutheria</taxon>
        <taxon>Laurasiatheria</taxon>
        <taxon>Artiodactyla</taxon>
        <taxon>Ruminantia</taxon>
        <taxon>Pecora</taxon>
        <taxon>Bovidae</taxon>
        <taxon>Caprinae</taxon>
        <taxon>Ovis</taxon>
    </lineage>
</organism>
<evidence type="ECO:0000313" key="1">
    <source>
        <dbReference type="EMBL" id="KAI4556872.1"/>
    </source>
</evidence>
<reference evidence="1" key="1">
    <citation type="submission" date="2022-03" db="EMBL/GenBank/DDBJ databases">
        <title>Genomic analyses of argali, domestic sheep and their hybrids provide insights into chromosomal evolution, heterosis and genetic basis of agronomic traits.</title>
        <authorList>
            <person name="Li M."/>
        </authorList>
    </citation>
    <scope>NUCLEOTIDE SEQUENCE</scope>
    <source>
        <strain evidence="1">F1 hybrid</strain>
    </source>
</reference>
<evidence type="ECO:0000313" key="2">
    <source>
        <dbReference type="Proteomes" id="UP001057279"/>
    </source>
</evidence>
<gene>
    <name evidence="1" type="ORF">MJG53_018826</name>
</gene>
<protein>
    <submittedName>
        <fullName evidence="1">Uncharacterized protein</fullName>
    </submittedName>
</protein>
<comment type="caution">
    <text evidence="1">The sequence shown here is derived from an EMBL/GenBank/DDBJ whole genome shotgun (WGS) entry which is preliminary data.</text>
</comment>
<accession>A0ACB9U3X3</accession>